<dbReference type="PANTHER" id="PTHR48081:SF6">
    <property type="entry name" value="PEPTIDASE S9 PROLYL OLIGOPEPTIDASE CATALYTIC DOMAIN-CONTAINING PROTEIN"/>
    <property type="match status" value="1"/>
</dbReference>
<name>A0ABT2TK53_9FIRM</name>
<keyword evidence="4" id="KW-1185">Reference proteome</keyword>
<evidence type="ECO:0000313" key="3">
    <source>
        <dbReference type="EMBL" id="MCU6762061.1"/>
    </source>
</evidence>
<dbReference type="InterPro" id="IPR050300">
    <property type="entry name" value="GDXG_lipolytic_enzyme"/>
</dbReference>
<keyword evidence="1 3" id="KW-0378">Hydrolase</keyword>
<reference evidence="3 4" key="1">
    <citation type="journal article" date="2021" name="ISME Commun">
        <title>Automated analysis of genomic sequences facilitates high-throughput and comprehensive description of bacteria.</title>
        <authorList>
            <person name="Hitch T.C.A."/>
        </authorList>
    </citation>
    <scope>NUCLEOTIDE SEQUENCE [LARGE SCALE GENOMIC DNA]</scope>
    <source>
        <strain evidence="3 4">Sanger_109</strain>
    </source>
</reference>
<dbReference type="GO" id="GO:0016787">
    <property type="term" value="F:hydrolase activity"/>
    <property type="evidence" value="ECO:0007669"/>
    <property type="project" value="UniProtKB-KW"/>
</dbReference>
<dbReference type="RefSeq" id="WP_158424793.1">
    <property type="nucleotide sequence ID" value="NZ_JAOQJQ010000002.1"/>
</dbReference>
<gene>
    <name evidence="3" type="ORF">OCV88_06855</name>
</gene>
<dbReference type="Gene3D" id="3.40.50.1820">
    <property type="entry name" value="alpha/beta hydrolase"/>
    <property type="match status" value="1"/>
</dbReference>
<dbReference type="InterPro" id="IPR049492">
    <property type="entry name" value="BD-FAE-like_dom"/>
</dbReference>
<accession>A0ABT2TK53</accession>
<proteinExistence type="predicted"/>
<comment type="caution">
    <text evidence="3">The sequence shown here is derived from an EMBL/GenBank/DDBJ whole genome shotgun (WGS) entry which is preliminary data.</text>
</comment>
<organism evidence="3 4">
    <name type="scientific">Brotonthovivens ammoniilytica</name>
    <dbReference type="NCBI Taxonomy" id="2981725"/>
    <lineage>
        <taxon>Bacteria</taxon>
        <taxon>Bacillati</taxon>
        <taxon>Bacillota</taxon>
        <taxon>Clostridia</taxon>
        <taxon>Lachnospirales</taxon>
        <taxon>Lachnospiraceae</taxon>
        <taxon>Brotonthovivens</taxon>
    </lineage>
</organism>
<feature type="domain" description="BD-FAE-like" evidence="2">
    <location>
        <begin position="20"/>
        <end position="124"/>
    </location>
</feature>
<evidence type="ECO:0000256" key="1">
    <source>
        <dbReference type="ARBA" id="ARBA00022801"/>
    </source>
</evidence>
<dbReference type="EMBL" id="JAOQJQ010000002">
    <property type="protein sequence ID" value="MCU6762061.1"/>
    <property type="molecule type" value="Genomic_DNA"/>
</dbReference>
<protein>
    <submittedName>
        <fullName evidence="3">Alpha/beta hydrolase</fullName>
    </submittedName>
</protein>
<evidence type="ECO:0000259" key="2">
    <source>
        <dbReference type="Pfam" id="PF20434"/>
    </source>
</evidence>
<dbReference type="Pfam" id="PF20434">
    <property type="entry name" value="BD-FAE"/>
    <property type="match status" value="1"/>
</dbReference>
<dbReference type="InterPro" id="IPR029058">
    <property type="entry name" value="AB_hydrolase_fold"/>
</dbReference>
<dbReference type="SUPFAM" id="SSF53474">
    <property type="entry name" value="alpha/beta-Hydrolases"/>
    <property type="match status" value="1"/>
</dbReference>
<sequence length="256" mass="28864">MRTEEIILNKDRNVTITAYIQTPFASASTRPGVLLIPGGGYQLCAENEIDSVVPVYLQMGYHVFVLRYSIGEHARWPNPLQDYKAAMELIRSHAREWHLYENKIAVIGFSAGGHLAACGAVMSEAQYRPNALILGYPVINDENAKHWEKTAPGVLDAVDENICPCFVFTTRNDATVPVENTLQFIAELEKYQVSFECHVYAYGPHGFSTGDPSVFEEGEYLCKRARHWMSDSREWLEEIFGKFSGGHMTEPVQKLI</sequence>
<dbReference type="Proteomes" id="UP001652442">
    <property type="component" value="Unassembled WGS sequence"/>
</dbReference>
<evidence type="ECO:0000313" key="4">
    <source>
        <dbReference type="Proteomes" id="UP001652442"/>
    </source>
</evidence>
<dbReference type="PANTHER" id="PTHR48081">
    <property type="entry name" value="AB HYDROLASE SUPERFAMILY PROTEIN C4A8.06C"/>
    <property type="match status" value="1"/>
</dbReference>